<dbReference type="Proteomes" id="UP000242561">
    <property type="component" value="Chromosome"/>
</dbReference>
<dbReference type="STRING" id="1913578.LPB140_03690"/>
<dbReference type="GO" id="GO:0030255">
    <property type="term" value="P:protein secretion by the type IV secretion system"/>
    <property type="evidence" value="ECO:0007669"/>
    <property type="project" value="InterPro"/>
</dbReference>
<evidence type="ECO:0008006" key="10">
    <source>
        <dbReference type="Google" id="ProtNLM"/>
    </source>
</evidence>
<feature type="transmembrane region" description="Helical" evidence="7">
    <location>
        <begin position="215"/>
        <end position="243"/>
    </location>
</feature>
<comment type="subcellular location">
    <subcellularLocation>
        <location evidence="1">Membrane</location>
        <topology evidence="1">Multi-pass membrane protein</topology>
    </subcellularLocation>
</comment>
<protein>
    <recommendedName>
        <fullName evidence="10">Type IV secretion system protein</fullName>
    </recommendedName>
</protein>
<dbReference type="EMBL" id="CP018154">
    <property type="protein sequence ID" value="APG62064.1"/>
    <property type="molecule type" value="Genomic_DNA"/>
</dbReference>
<keyword evidence="4 7" id="KW-1133">Transmembrane helix</keyword>
<keyword evidence="3 7" id="KW-0812">Transmembrane</keyword>
<gene>
    <name evidence="8" type="ORF">LPB140_03690</name>
</gene>
<comment type="similarity">
    <text evidence="2">Belongs to the TrbL/VirB6 family.</text>
</comment>
<keyword evidence="9" id="KW-1185">Reference proteome</keyword>
<dbReference type="RefSeq" id="WP_072558713.1">
    <property type="nucleotide sequence ID" value="NZ_CP018154.1"/>
</dbReference>
<proteinExistence type="inferred from homology"/>
<feature type="transmembrane region" description="Helical" evidence="7">
    <location>
        <begin position="255"/>
        <end position="273"/>
    </location>
</feature>
<evidence type="ECO:0000256" key="5">
    <source>
        <dbReference type="ARBA" id="ARBA00023136"/>
    </source>
</evidence>
<dbReference type="Pfam" id="PF04610">
    <property type="entry name" value="TrbL"/>
    <property type="match status" value="1"/>
</dbReference>
<feature type="transmembrane region" description="Helical" evidence="7">
    <location>
        <begin position="161"/>
        <end position="178"/>
    </location>
</feature>
<evidence type="ECO:0000313" key="8">
    <source>
        <dbReference type="EMBL" id="APG62064.1"/>
    </source>
</evidence>
<evidence type="ECO:0000256" key="6">
    <source>
        <dbReference type="SAM" id="MobiDB-lite"/>
    </source>
</evidence>
<reference evidence="8 9" key="1">
    <citation type="submission" date="2016-11" db="EMBL/GenBank/DDBJ databases">
        <title>Sphingorhabdus sp. LPB0140, isolated from marine environment.</title>
        <authorList>
            <person name="Kim E."/>
            <person name="Yi H."/>
        </authorList>
    </citation>
    <scope>NUCLEOTIDE SEQUENCE [LARGE SCALE GENOMIC DNA]</scope>
    <source>
        <strain evidence="8 9">LPB0140</strain>
    </source>
</reference>
<accession>A0A1L3JAB2</accession>
<evidence type="ECO:0000256" key="1">
    <source>
        <dbReference type="ARBA" id="ARBA00004141"/>
    </source>
</evidence>
<dbReference type="InterPro" id="IPR007688">
    <property type="entry name" value="Conjugal_tfr_TrbL/VirB6"/>
</dbReference>
<dbReference type="AlphaFoldDB" id="A0A1L3JAB2"/>
<dbReference type="OrthoDB" id="7400974at2"/>
<evidence type="ECO:0000256" key="7">
    <source>
        <dbReference type="SAM" id="Phobius"/>
    </source>
</evidence>
<dbReference type="KEGG" id="sphl:LPB140_03690"/>
<name>A0A1L3JAB2_9SPHN</name>
<feature type="region of interest" description="Disordered" evidence="6">
    <location>
        <begin position="378"/>
        <end position="405"/>
    </location>
</feature>
<evidence type="ECO:0000313" key="9">
    <source>
        <dbReference type="Proteomes" id="UP000242561"/>
    </source>
</evidence>
<feature type="transmembrane region" description="Helical" evidence="7">
    <location>
        <begin position="185"/>
        <end position="203"/>
    </location>
</feature>
<dbReference type="GO" id="GO:0016020">
    <property type="term" value="C:membrane"/>
    <property type="evidence" value="ECO:0007669"/>
    <property type="project" value="UniProtKB-SubCell"/>
</dbReference>
<keyword evidence="5 7" id="KW-0472">Membrane</keyword>
<evidence type="ECO:0000256" key="2">
    <source>
        <dbReference type="ARBA" id="ARBA00007802"/>
    </source>
</evidence>
<sequence>MNINCQNAVNNLGNGVAAALQHVDCVAEQMAGDSFARLFAPGGMLGPALSILLALFIAIFAYGLILGRTNLNIRSLIPNMIIFGLVLTFATSFIAYQTVIWNLAVSTPDYLATTLSGDKGSATINFAQKIDIIFGAIEQISQGQIGPNGQKPNISAFSPEGLMWMGAMLLLLGTVGILVTARIGLGLLVAFGPIFVVMALFNGTRGLFAGWVKGVVMLGLTSMLAVLGGSLMLEMAAPILNIINLTPSVIELRPAMAFFMIGAVHVALMIMILKVSANMVSGWQIFGSAKIISANISAQAPVPHAPAYPVAVFTNGGFNNPIMSPSRHIPLSAITPVIAANDQGNGPPATLNGQAQIVRIIGHQERADLVSANKSRTSGIGNKFKSARKKINDKSGSILSKEKQP</sequence>
<feature type="transmembrane region" description="Helical" evidence="7">
    <location>
        <begin position="76"/>
        <end position="96"/>
    </location>
</feature>
<evidence type="ECO:0000256" key="4">
    <source>
        <dbReference type="ARBA" id="ARBA00022989"/>
    </source>
</evidence>
<feature type="transmembrane region" description="Helical" evidence="7">
    <location>
        <begin position="44"/>
        <end position="64"/>
    </location>
</feature>
<organism evidence="8 9">
    <name type="scientific">Sphingorhabdus lutea</name>
    <dbReference type="NCBI Taxonomy" id="1913578"/>
    <lineage>
        <taxon>Bacteria</taxon>
        <taxon>Pseudomonadati</taxon>
        <taxon>Pseudomonadota</taxon>
        <taxon>Alphaproteobacteria</taxon>
        <taxon>Sphingomonadales</taxon>
        <taxon>Sphingomonadaceae</taxon>
        <taxon>Sphingorhabdus</taxon>
    </lineage>
</organism>
<evidence type="ECO:0000256" key="3">
    <source>
        <dbReference type="ARBA" id="ARBA00022692"/>
    </source>
</evidence>